<keyword evidence="3" id="KW-1185">Reference proteome</keyword>
<reference evidence="4" key="1">
    <citation type="submission" date="2017-02" db="UniProtKB">
        <authorList>
            <consortium name="WormBaseParasite"/>
        </authorList>
    </citation>
    <scope>IDENTIFICATION</scope>
</reference>
<evidence type="ECO:0000313" key="3">
    <source>
        <dbReference type="Proteomes" id="UP000267096"/>
    </source>
</evidence>
<dbReference type="AlphaFoldDB" id="A0A0M3JHY7"/>
<accession>A0A0M3JHY7</accession>
<gene>
    <name evidence="2" type="ORF">ASIM_LOCUS7022</name>
</gene>
<proteinExistence type="predicted"/>
<dbReference type="OrthoDB" id="5850393at2759"/>
<evidence type="ECO:0000259" key="1">
    <source>
        <dbReference type="Pfam" id="PF00147"/>
    </source>
</evidence>
<evidence type="ECO:0000313" key="4">
    <source>
        <dbReference type="WBParaSite" id="ASIM_0000725201-mRNA-1"/>
    </source>
</evidence>
<dbReference type="EMBL" id="UYRR01016272">
    <property type="protein sequence ID" value="VDK28347.1"/>
    <property type="molecule type" value="Genomic_DNA"/>
</dbReference>
<dbReference type="Pfam" id="PF00147">
    <property type="entry name" value="Fibrinogen_C"/>
    <property type="match status" value="1"/>
</dbReference>
<protein>
    <submittedName>
        <fullName evidence="4">Ricin B-type lectin domain-containing protein</fullName>
    </submittedName>
</protein>
<evidence type="ECO:0000313" key="2">
    <source>
        <dbReference type="EMBL" id="VDK28347.1"/>
    </source>
</evidence>
<dbReference type="InterPro" id="IPR036056">
    <property type="entry name" value="Fibrinogen-like_C"/>
</dbReference>
<reference evidence="2 3" key="2">
    <citation type="submission" date="2018-11" db="EMBL/GenBank/DDBJ databases">
        <authorList>
            <consortium name="Pathogen Informatics"/>
        </authorList>
    </citation>
    <scope>NUCLEOTIDE SEQUENCE [LARGE SCALE GENOMIC DNA]</scope>
</reference>
<organism evidence="4">
    <name type="scientific">Anisakis simplex</name>
    <name type="common">Herring worm</name>
    <dbReference type="NCBI Taxonomy" id="6269"/>
    <lineage>
        <taxon>Eukaryota</taxon>
        <taxon>Metazoa</taxon>
        <taxon>Ecdysozoa</taxon>
        <taxon>Nematoda</taxon>
        <taxon>Chromadorea</taxon>
        <taxon>Rhabditida</taxon>
        <taxon>Spirurina</taxon>
        <taxon>Ascaridomorpha</taxon>
        <taxon>Ascaridoidea</taxon>
        <taxon>Anisakidae</taxon>
        <taxon>Anisakis</taxon>
        <taxon>Anisakis simplex complex</taxon>
    </lineage>
</organism>
<dbReference type="InterPro" id="IPR014716">
    <property type="entry name" value="Fibrinogen_a/b/g_C_1"/>
</dbReference>
<dbReference type="SUPFAM" id="SSF56496">
    <property type="entry name" value="Fibrinogen C-terminal domain-like"/>
    <property type="match status" value="1"/>
</dbReference>
<dbReference type="InterPro" id="IPR002181">
    <property type="entry name" value="Fibrinogen_a/b/g_C_dom"/>
</dbReference>
<dbReference type="Gene3D" id="3.90.215.10">
    <property type="entry name" value="Gamma Fibrinogen, chain A, domain 1"/>
    <property type="match status" value="1"/>
</dbReference>
<dbReference type="WBParaSite" id="ASIM_0000725201-mRNA-1">
    <property type="protein sequence ID" value="ASIM_0000725201-mRNA-1"/>
    <property type="gene ID" value="ASIM_0000725201"/>
</dbReference>
<sequence length="133" mass="15466">MKNDRRMYSLAETHLRVDLHHCGTRWKKAEDTYCTYPSFIVHDAASQYAVEIVQPCAGSEHDYEDGWLRWDQQIGPKFSAFDSPDSHCARLFRNTGWWYDTENHCGSADLNGSPYNCSNKPSIGDLIHYMKWN</sequence>
<name>A0A0M3JHY7_ANISI</name>
<feature type="domain" description="Fibrinogen C-terminal" evidence="1">
    <location>
        <begin position="11"/>
        <end position="132"/>
    </location>
</feature>
<dbReference type="Proteomes" id="UP000267096">
    <property type="component" value="Unassembled WGS sequence"/>
</dbReference>